<keyword evidence="4 8" id="KW-0032">Aminotransferase</keyword>
<evidence type="ECO:0000256" key="6">
    <source>
        <dbReference type="ARBA" id="ARBA00022898"/>
    </source>
</evidence>
<accession>A0A8H7BK47</accession>
<evidence type="ECO:0000313" key="8">
    <source>
        <dbReference type="EMBL" id="KAF7723853.1"/>
    </source>
</evidence>
<keyword evidence="6" id="KW-0663">Pyridoxal phosphate</keyword>
<dbReference type="AlphaFoldDB" id="A0A8H7BK47"/>
<evidence type="ECO:0000256" key="3">
    <source>
        <dbReference type="ARBA" id="ARBA00011738"/>
    </source>
</evidence>
<evidence type="ECO:0000256" key="2">
    <source>
        <dbReference type="ARBA" id="ARBA00007441"/>
    </source>
</evidence>
<comment type="cofactor">
    <cofactor evidence="1">
        <name>pyridoxal 5'-phosphate</name>
        <dbReference type="ChEBI" id="CHEBI:597326"/>
    </cofactor>
</comment>
<dbReference type="PANTHER" id="PTHR11879:SF55">
    <property type="entry name" value="GLUTAMATE OXALOACETATE TRANSAMINASE 1, ISOFORM B"/>
    <property type="match status" value="1"/>
</dbReference>
<dbReference type="PRINTS" id="PR00799">
    <property type="entry name" value="TRANSAMINASE"/>
</dbReference>
<protein>
    <submittedName>
        <fullName evidence="8">Aspartate aminotransferase, cytoplasmic</fullName>
    </submittedName>
</protein>
<sequence>MQMNGYVHRSRFSTEKKNESLFRDIPWPEENALVLLEEEYKRDPDPHKINLLGKRYKSRRLQPWVFPVVRKAKALLFHDLSVDHEYPPVGGVTEFVHPAVQLLLGSSSDAIRQQRVAKIQTLASTGGMHTGAVLLAHYFKERPTIYVANTAGDNHRRVFTQVGFQVKEYPYDGTQVLDCHRLIRTMRYAPRHSVFVLYACGHPNGIDPTFAQWRSLAKVMQQKGHIPFFDCSYQGLVSGDVDKDAWAVRYFVDRGFELLAVQSFSTIFGLASERVGNLTVVSHTAEEARRVFSQLERIQRAEVLGPPVHGLRIVSLILNDPVLFGQWKAQLQQIHRRLVSIRKAVYSRFALLQTPGTWTIQYQKGMFWWTGLQDSQLAILRHRYHIYIPENGRVNLAGLSSLNMNYFVKAIHEVLYGDRHSYIDLLANP</sequence>
<dbReference type="InterPro" id="IPR015422">
    <property type="entry name" value="PyrdxlP-dep_Trfase_small"/>
</dbReference>
<dbReference type="EMBL" id="JABAYA010000138">
    <property type="protein sequence ID" value="KAF7723853.1"/>
    <property type="molecule type" value="Genomic_DNA"/>
</dbReference>
<gene>
    <name evidence="8" type="primary">AAT2_2</name>
    <name evidence="8" type="ORF">EC973_001578</name>
</gene>
<evidence type="ECO:0000256" key="4">
    <source>
        <dbReference type="ARBA" id="ARBA00022576"/>
    </source>
</evidence>
<comment type="subunit">
    <text evidence="3">Homodimer.</text>
</comment>
<dbReference type="SUPFAM" id="SSF53383">
    <property type="entry name" value="PLP-dependent transferases"/>
    <property type="match status" value="1"/>
</dbReference>
<reference evidence="8" key="1">
    <citation type="submission" date="2020-01" db="EMBL/GenBank/DDBJ databases">
        <title>Genome Sequencing of Three Apophysomyces-Like Fungal Strains Confirms a Novel Fungal Genus in the Mucoromycota with divergent Burkholderia-like Endosymbiotic Bacteria.</title>
        <authorList>
            <person name="Stajich J.E."/>
            <person name="Macias A.M."/>
            <person name="Carter-House D."/>
            <person name="Lovett B."/>
            <person name="Kasson L.R."/>
            <person name="Berry K."/>
            <person name="Grigoriev I."/>
            <person name="Chang Y."/>
            <person name="Spatafora J."/>
            <person name="Kasson M.T."/>
        </authorList>
    </citation>
    <scope>NUCLEOTIDE SEQUENCE</scope>
    <source>
        <strain evidence="8">NRRL A-21654</strain>
    </source>
</reference>
<name>A0A8H7BK47_9FUNG</name>
<evidence type="ECO:0000256" key="1">
    <source>
        <dbReference type="ARBA" id="ARBA00001933"/>
    </source>
</evidence>
<dbReference type="CDD" id="cd00609">
    <property type="entry name" value="AAT_like"/>
    <property type="match status" value="1"/>
</dbReference>
<evidence type="ECO:0000256" key="5">
    <source>
        <dbReference type="ARBA" id="ARBA00022679"/>
    </source>
</evidence>
<dbReference type="GO" id="GO:0006532">
    <property type="term" value="P:aspartate biosynthetic process"/>
    <property type="evidence" value="ECO:0007669"/>
    <property type="project" value="TreeGrafter"/>
</dbReference>
<evidence type="ECO:0000313" key="9">
    <source>
        <dbReference type="Proteomes" id="UP000605846"/>
    </source>
</evidence>
<proteinExistence type="inferred from homology"/>
<dbReference type="InterPro" id="IPR015424">
    <property type="entry name" value="PyrdxlP-dep_Trfase"/>
</dbReference>
<dbReference type="GO" id="GO:0004069">
    <property type="term" value="F:L-aspartate:2-oxoglutarate aminotransferase activity"/>
    <property type="evidence" value="ECO:0007669"/>
    <property type="project" value="TreeGrafter"/>
</dbReference>
<dbReference type="Gene3D" id="3.90.1150.10">
    <property type="entry name" value="Aspartate Aminotransferase, domain 1"/>
    <property type="match status" value="1"/>
</dbReference>
<keyword evidence="5 8" id="KW-0808">Transferase</keyword>
<organism evidence="8 9">
    <name type="scientific">Apophysomyces ossiformis</name>
    <dbReference type="NCBI Taxonomy" id="679940"/>
    <lineage>
        <taxon>Eukaryota</taxon>
        <taxon>Fungi</taxon>
        <taxon>Fungi incertae sedis</taxon>
        <taxon>Mucoromycota</taxon>
        <taxon>Mucoromycotina</taxon>
        <taxon>Mucoromycetes</taxon>
        <taxon>Mucorales</taxon>
        <taxon>Mucorineae</taxon>
        <taxon>Mucoraceae</taxon>
        <taxon>Apophysomyces</taxon>
    </lineage>
</organism>
<dbReference type="InterPro" id="IPR004839">
    <property type="entry name" value="Aminotransferase_I/II_large"/>
</dbReference>
<dbReference type="PANTHER" id="PTHR11879">
    <property type="entry name" value="ASPARTATE AMINOTRANSFERASE"/>
    <property type="match status" value="1"/>
</dbReference>
<dbReference type="GO" id="GO:0005829">
    <property type="term" value="C:cytosol"/>
    <property type="evidence" value="ECO:0007669"/>
    <property type="project" value="TreeGrafter"/>
</dbReference>
<dbReference type="Proteomes" id="UP000605846">
    <property type="component" value="Unassembled WGS sequence"/>
</dbReference>
<dbReference type="GO" id="GO:0030170">
    <property type="term" value="F:pyridoxal phosphate binding"/>
    <property type="evidence" value="ECO:0007669"/>
    <property type="project" value="InterPro"/>
</dbReference>
<comment type="similarity">
    <text evidence="2">Belongs to the class-I pyridoxal-phosphate-dependent aminotransferase family.</text>
</comment>
<dbReference type="OrthoDB" id="6752799at2759"/>
<dbReference type="Pfam" id="PF00155">
    <property type="entry name" value="Aminotran_1_2"/>
    <property type="match status" value="1"/>
</dbReference>
<dbReference type="InterPro" id="IPR000796">
    <property type="entry name" value="Asp_trans"/>
</dbReference>
<dbReference type="Gene3D" id="3.40.640.10">
    <property type="entry name" value="Type I PLP-dependent aspartate aminotransferase-like (Major domain)"/>
    <property type="match status" value="1"/>
</dbReference>
<evidence type="ECO:0000259" key="7">
    <source>
        <dbReference type="Pfam" id="PF00155"/>
    </source>
</evidence>
<comment type="caution">
    <text evidence="8">The sequence shown here is derived from an EMBL/GenBank/DDBJ whole genome shotgun (WGS) entry which is preliminary data.</text>
</comment>
<dbReference type="InterPro" id="IPR015421">
    <property type="entry name" value="PyrdxlP-dep_Trfase_major"/>
</dbReference>
<feature type="domain" description="Aminotransferase class I/classII large" evidence="7">
    <location>
        <begin position="61"/>
        <end position="411"/>
    </location>
</feature>
<keyword evidence="9" id="KW-1185">Reference proteome</keyword>